<evidence type="ECO:0000313" key="2">
    <source>
        <dbReference type="Proteomes" id="UP001228504"/>
    </source>
</evidence>
<accession>A0ABT9UWG9</accession>
<sequence>MIRKINGNIFYISALDFQGDNKKFYITFRTINGVSGFDLVINRKWIDTVGMGNVAGKIELALANPRKAMVNRFGKLIKIHKKLEFYRKKQSEKEEHLFKDNLIKEFKKVENAKSTLIEKFNSLNESGQARALDYLNDLTEMNRYKLGA</sequence>
<evidence type="ECO:0000313" key="1">
    <source>
        <dbReference type="EMBL" id="MDQ0150677.1"/>
    </source>
</evidence>
<gene>
    <name evidence="1" type="ORF">J2S18_002626</name>
</gene>
<proteinExistence type="predicted"/>
<keyword evidence="2" id="KW-1185">Reference proteome</keyword>
<protein>
    <submittedName>
        <fullName evidence="1">Uncharacterized protein</fullName>
    </submittedName>
</protein>
<dbReference type="Proteomes" id="UP001228504">
    <property type="component" value="Unassembled WGS sequence"/>
</dbReference>
<organism evidence="1 2">
    <name type="scientific">Eubacterium multiforme</name>
    <dbReference type="NCBI Taxonomy" id="83339"/>
    <lineage>
        <taxon>Bacteria</taxon>
        <taxon>Bacillati</taxon>
        <taxon>Bacillota</taxon>
        <taxon>Clostridia</taxon>
        <taxon>Eubacteriales</taxon>
        <taxon>Eubacteriaceae</taxon>
        <taxon>Eubacterium</taxon>
    </lineage>
</organism>
<dbReference type="EMBL" id="JAUSUF010000011">
    <property type="protein sequence ID" value="MDQ0150677.1"/>
    <property type="molecule type" value="Genomic_DNA"/>
</dbReference>
<reference evidence="1 2" key="1">
    <citation type="submission" date="2023-07" db="EMBL/GenBank/DDBJ databases">
        <title>Genomic Encyclopedia of Type Strains, Phase IV (KMG-IV): sequencing the most valuable type-strain genomes for metagenomic binning, comparative biology and taxonomic classification.</title>
        <authorList>
            <person name="Goeker M."/>
        </authorList>
    </citation>
    <scope>NUCLEOTIDE SEQUENCE [LARGE SCALE GENOMIC DNA]</scope>
    <source>
        <strain evidence="1 2">DSM 20694</strain>
    </source>
</reference>
<dbReference type="RefSeq" id="WP_307487401.1">
    <property type="nucleotide sequence ID" value="NZ_JAUSUF010000011.1"/>
</dbReference>
<comment type="caution">
    <text evidence="1">The sequence shown here is derived from an EMBL/GenBank/DDBJ whole genome shotgun (WGS) entry which is preliminary data.</text>
</comment>
<name>A0ABT9UWG9_9FIRM</name>